<name>A0A7U4QKW2_DESA2</name>
<dbReference type="Pfam" id="PF11899">
    <property type="entry name" value="DUF3419"/>
    <property type="match status" value="1"/>
</dbReference>
<dbReference type="Proteomes" id="UP000070560">
    <property type="component" value="Chromosome"/>
</dbReference>
<dbReference type="InterPro" id="IPR021829">
    <property type="entry name" value="DUF3419"/>
</dbReference>
<dbReference type="AlphaFoldDB" id="A0A7U4QKW2"/>
<dbReference type="OrthoDB" id="5502288at2"/>
<organism evidence="1 2">
    <name type="scientific">Desulfofervidus auxilii</name>
    <dbReference type="NCBI Taxonomy" id="1621989"/>
    <lineage>
        <taxon>Bacteria</taxon>
        <taxon>Pseudomonadati</taxon>
        <taxon>Thermodesulfobacteriota</taxon>
        <taxon>Candidatus Desulfofervidia</taxon>
        <taxon>Candidatus Desulfofervidales</taxon>
        <taxon>Candidatus Desulfofervidaceae</taxon>
        <taxon>Candidatus Desulfofervidus</taxon>
    </lineage>
</organism>
<keyword evidence="2" id="KW-1185">Reference proteome</keyword>
<dbReference type="EMBL" id="CP013015">
    <property type="protein sequence ID" value="AMM41227.1"/>
    <property type="molecule type" value="Genomic_DNA"/>
</dbReference>
<reference evidence="1 2" key="1">
    <citation type="submission" date="2015-10" db="EMBL/GenBank/DDBJ databases">
        <title>Candidatus Desulfofervidus auxilii, a hydrogenotrophic sulfate-reducing bacterium involved in the thermophilic anaerobic oxidation of methane.</title>
        <authorList>
            <person name="Krukenberg V."/>
            <person name="Richter M."/>
            <person name="Wegener G."/>
        </authorList>
    </citation>
    <scope>NUCLEOTIDE SEQUENCE [LARGE SCALE GENOMIC DNA]</scope>
    <source>
        <strain evidence="1 2">HS1</strain>
    </source>
</reference>
<protein>
    <recommendedName>
        <fullName evidence="3">DUF3419 family protein</fullName>
    </recommendedName>
</protein>
<dbReference type="RefSeq" id="WP_066062922.1">
    <property type="nucleotide sequence ID" value="NZ_CP013015.1"/>
</dbReference>
<evidence type="ECO:0000313" key="2">
    <source>
        <dbReference type="Proteomes" id="UP000070560"/>
    </source>
</evidence>
<evidence type="ECO:0000313" key="1">
    <source>
        <dbReference type="EMBL" id="AMM41227.1"/>
    </source>
</evidence>
<sequence>MEDKTRVSRNSFQSKSGFDIDASPYILATDFPFLVWSGLDWKGKSVLIIANSGDNIITLWPLGVKNIVAVDIAKKACFVNELKRASLKILSFTEFLLLFAPNYRNNIFPLANPIEKKKLYLKLRHLLSDEAKDWLETQIGSTPFPNPSWQEAIFAPLIPHFSKKEGFYQAKQYLKFYPIINLPIELALEKIPEIFDIIYLSNIPEYIKQTLTPEKEPEIKPYLENLYKLAKEKLASGGKLMVYSFGSFKKNPDLLSPDIEICKNLGFIFKPIVFSFSTPLIKNSHFTHTLAIFEVN</sequence>
<proteinExistence type="predicted"/>
<gene>
    <name evidence="1" type="ORF">HS1_001425</name>
</gene>
<accession>A0A7U4QKW2</accession>
<dbReference type="KEGG" id="daw:HS1_001425"/>
<evidence type="ECO:0008006" key="3">
    <source>
        <dbReference type="Google" id="ProtNLM"/>
    </source>
</evidence>